<gene>
    <name evidence="1" type="ORF">MML48_9g00001460</name>
</gene>
<evidence type="ECO:0000313" key="1">
    <source>
        <dbReference type="EMBL" id="KAI4455592.1"/>
    </source>
</evidence>
<dbReference type="EMBL" id="CM043023">
    <property type="protein sequence ID" value="KAI4455592.1"/>
    <property type="molecule type" value="Genomic_DNA"/>
</dbReference>
<name>A0ACB9SKE2_HOLOL</name>
<evidence type="ECO:0000313" key="2">
    <source>
        <dbReference type="Proteomes" id="UP001056778"/>
    </source>
</evidence>
<sequence>MPRSKLEIKRSPINKNAFEAAVNDVLHNIPLSFREAAKVHNVSRATLMRHIKNYDVYKVFRAEEKLLVSYLKKAARLHYGVTLLEIRKLAYQFANANNKKYPFTWDENKLAGKSWLRIFRRKYNKEPFCISRTVNPSTPSTSTETVLVNSINTSADIIMPEILKPFAKCQARKPTRKGRKKDKSGIWTDCPEKEDNCTEEGVEHDMENIKAVKKQIFAKKTSAQHVSFSSDDSVNLPSSSDDDSSISDEIKAQRLEEQLENETIDNGDFVLVKLAGKKSLNYFVANVVSKEQELYLPPPLQPSGSVRQQSYFISPVDFTTYNVHNKMVYKYQRKTNQQMWDKEQMHAALRAVKEGAKINPAARAHNIPVATLFRRLKKPIKEGAMKGLGRFRPVFSSDQENILVEYLLQMEARLFDLTRSDLSHLAFHYAELNQITHSFNKIDQRAGRD</sequence>
<protein>
    <submittedName>
        <fullName evidence="1">Helix-turn-helix psq domain</fullName>
    </submittedName>
</protein>
<dbReference type="Proteomes" id="UP001056778">
    <property type="component" value="Chromosome 9"/>
</dbReference>
<reference evidence="1" key="1">
    <citation type="submission" date="2022-04" db="EMBL/GenBank/DDBJ databases">
        <title>Chromosome-scale genome assembly of Holotrichia oblita Faldermann.</title>
        <authorList>
            <person name="Rongchong L."/>
        </authorList>
    </citation>
    <scope>NUCLEOTIDE SEQUENCE</scope>
    <source>
        <strain evidence="1">81SQS9</strain>
    </source>
</reference>
<organism evidence="1 2">
    <name type="scientific">Holotrichia oblita</name>
    <name type="common">Chafer beetle</name>
    <dbReference type="NCBI Taxonomy" id="644536"/>
    <lineage>
        <taxon>Eukaryota</taxon>
        <taxon>Metazoa</taxon>
        <taxon>Ecdysozoa</taxon>
        <taxon>Arthropoda</taxon>
        <taxon>Hexapoda</taxon>
        <taxon>Insecta</taxon>
        <taxon>Pterygota</taxon>
        <taxon>Neoptera</taxon>
        <taxon>Endopterygota</taxon>
        <taxon>Coleoptera</taxon>
        <taxon>Polyphaga</taxon>
        <taxon>Scarabaeiformia</taxon>
        <taxon>Scarabaeidae</taxon>
        <taxon>Melolonthinae</taxon>
        <taxon>Holotrichia</taxon>
    </lineage>
</organism>
<comment type="caution">
    <text evidence="1">The sequence shown here is derived from an EMBL/GenBank/DDBJ whole genome shotgun (WGS) entry which is preliminary data.</text>
</comment>
<proteinExistence type="predicted"/>
<keyword evidence="2" id="KW-1185">Reference proteome</keyword>
<accession>A0ACB9SKE2</accession>